<sequence length="104" mass="12652">MNNLIRTKILAFLQWNDKNGYYTDERCDLEEVQKLSLEESIKYFFGIINSDFYYSIVDNIFELSFYETVQYAKEFKFYNKTYSKLKFLINSNPNEILYRSLLDE</sequence>
<gene>
    <name evidence="1" type="ORF">CJD_A0036</name>
</gene>
<dbReference type="RefSeq" id="WP_003476650.1">
    <property type="nucleotide sequence ID" value="NZ_ABOO01000112.1"/>
</dbReference>
<accession>B1V863</accession>
<comment type="caution">
    <text evidence="1">The sequence shown here is derived from an EMBL/GenBank/DDBJ whole genome shotgun (WGS) entry which is preliminary data.</text>
</comment>
<reference evidence="1 2" key="1">
    <citation type="submission" date="2008-03" db="EMBL/GenBank/DDBJ databases">
        <authorList>
            <person name="Paulsen I."/>
            <person name="Sebastian Y."/>
        </authorList>
    </citation>
    <scope>NUCLEOTIDE SEQUENCE [LARGE SCALE GENOMIC DNA]</scope>
    <source>
        <strain evidence="2">D str. JGS1721</strain>
    </source>
</reference>
<dbReference type="EMBL" id="ABOO01000112">
    <property type="protein sequence ID" value="EDT69998.1"/>
    <property type="molecule type" value="Genomic_DNA"/>
</dbReference>
<protein>
    <submittedName>
        <fullName evidence="1">Uncharacterized protein</fullName>
    </submittedName>
</protein>
<organism evidence="1 2">
    <name type="scientific">Clostridium perfringens D str. JGS1721</name>
    <dbReference type="NCBI Taxonomy" id="488537"/>
    <lineage>
        <taxon>Bacteria</taxon>
        <taxon>Bacillati</taxon>
        <taxon>Bacillota</taxon>
        <taxon>Clostridia</taxon>
        <taxon>Eubacteriales</taxon>
        <taxon>Clostridiaceae</taxon>
        <taxon>Clostridium</taxon>
    </lineage>
</organism>
<proteinExistence type="predicted"/>
<dbReference type="Proteomes" id="UP000003188">
    <property type="component" value="Unassembled WGS sequence"/>
</dbReference>
<evidence type="ECO:0000313" key="2">
    <source>
        <dbReference type="Proteomes" id="UP000003188"/>
    </source>
</evidence>
<dbReference type="AlphaFoldDB" id="B1V863"/>
<name>B1V863_CLOPF</name>
<evidence type="ECO:0000313" key="1">
    <source>
        <dbReference type="EMBL" id="EDT69998.1"/>
    </source>
</evidence>